<reference evidence="1" key="1">
    <citation type="submission" date="2014-05" db="EMBL/GenBank/DDBJ databases">
        <authorList>
            <person name="Chronopoulou M."/>
        </authorList>
    </citation>
    <scope>NUCLEOTIDE SEQUENCE</scope>
    <source>
        <tissue evidence="1">Whole organism</tissue>
    </source>
</reference>
<protein>
    <submittedName>
        <fullName evidence="1">Uncharacterized protein</fullName>
    </submittedName>
</protein>
<organism evidence="1">
    <name type="scientific">Lepeophtheirus salmonis</name>
    <name type="common">Salmon louse</name>
    <name type="synonym">Caligus salmonis</name>
    <dbReference type="NCBI Taxonomy" id="72036"/>
    <lineage>
        <taxon>Eukaryota</taxon>
        <taxon>Metazoa</taxon>
        <taxon>Ecdysozoa</taxon>
        <taxon>Arthropoda</taxon>
        <taxon>Crustacea</taxon>
        <taxon>Multicrustacea</taxon>
        <taxon>Hexanauplia</taxon>
        <taxon>Copepoda</taxon>
        <taxon>Siphonostomatoida</taxon>
        <taxon>Caligidae</taxon>
        <taxon>Lepeophtheirus</taxon>
    </lineage>
</organism>
<dbReference type="AlphaFoldDB" id="A0A0K2TQR8"/>
<evidence type="ECO:0000313" key="1">
    <source>
        <dbReference type="EMBL" id="CDW28353.1"/>
    </source>
</evidence>
<sequence>LLIHIRNDNRPETVIVVVIVVVEGWGQGLGCKFAKKILREK</sequence>
<name>A0A0K2TQR8_LEPSM</name>
<feature type="non-terminal residue" evidence="1">
    <location>
        <position position="1"/>
    </location>
</feature>
<proteinExistence type="predicted"/>
<accession>A0A0K2TQR8</accession>
<dbReference type="EMBL" id="HACA01010992">
    <property type="protein sequence ID" value="CDW28353.1"/>
    <property type="molecule type" value="Transcribed_RNA"/>
</dbReference>